<dbReference type="CDD" id="cd00118">
    <property type="entry name" value="LysM"/>
    <property type="match status" value="1"/>
</dbReference>
<dbReference type="Gene3D" id="3.10.350.10">
    <property type="entry name" value="LysM domain"/>
    <property type="match status" value="1"/>
</dbReference>
<dbReference type="RefSeq" id="WP_082626548.1">
    <property type="nucleotide sequence ID" value="NZ_CYSD01000021.1"/>
</dbReference>
<keyword evidence="1" id="KW-0732">Signal</keyword>
<evidence type="ECO:0000259" key="2">
    <source>
        <dbReference type="PROSITE" id="PS51782"/>
    </source>
</evidence>
<evidence type="ECO:0000256" key="1">
    <source>
        <dbReference type="SAM" id="SignalP"/>
    </source>
</evidence>
<dbReference type="SUPFAM" id="SSF53850">
    <property type="entry name" value="Periplasmic binding protein-like II"/>
    <property type="match status" value="1"/>
</dbReference>
<gene>
    <name evidence="3" type="ORF">TRM7557_01583</name>
</gene>
<sequence length="353" mass="38653">MAISLTSLLPAALRRPALAAVMGLGAAFGLAPTSAFAICNVDYVVQPGDNLFSIADKHYGDRNRWTLIYYRNQDKLAGPSAVPGRSLHIPCPPNEVEADATPLLKETADLKLLTGDHYEPFVGRNLPGQGMVTELVNAALELAPSPVSYAITWEDDWGKHYSMISGKETDMGFPWAKPDCEADPTNARCVNFHFTDPIVSVPMMFFSKVNGGMSYQTDADVLGKTICVPAGFYSGDLDSPERRWVRDSKITLVQPGGGAASCLHAVARGEADAALLNLFVGAETLLLEDLRDQVQPLEKPFSEIGLHVIISKTHWRGTSHLYRVNAGLKKLRESGRFDEIMARHLELFWGKLQ</sequence>
<dbReference type="AlphaFoldDB" id="A0A0P1GPT9"/>
<organism evidence="3 4">
    <name type="scientific">Tritonibacter multivorans</name>
    <dbReference type="NCBI Taxonomy" id="928856"/>
    <lineage>
        <taxon>Bacteria</taxon>
        <taxon>Pseudomonadati</taxon>
        <taxon>Pseudomonadota</taxon>
        <taxon>Alphaproteobacteria</taxon>
        <taxon>Rhodobacterales</taxon>
        <taxon>Paracoccaceae</taxon>
        <taxon>Tritonibacter</taxon>
    </lineage>
</organism>
<dbReference type="Proteomes" id="UP000052022">
    <property type="component" value="Unassembled WGS sequence"/>
</dbReference>
<dbReference type="PANTHER" id="PTHR35936:SF25">
    <property type="entry name" value="ABC TRANSPORTER SUBSTRATE-BINDING PROTEIN"/>
    <property type="match status" value="1"/>
</dbReference>
<protein>
    <submittedName>
        <fullName evidence="3">Bacterial extracellular solute-binding proteins, family 3</fullName>
    </submittedName>
</protein>
<accession>A0A0P1GPT9</accession>
<keyword evidence="4" id="KW-1185">Reference proteome</keyword>
<feature type="domain" description="LysM" evidence="2">
    <location>
        <begin position="41"/>
        <end position="89"/>
    </location>
</feature>
<dbReference type="PROSITE" id="PS51782">
    <property type="entry name" value="LYSM"/>
    <property type="match status" value="1"/>
</dbReference>
<dbReference type="Gene3D" id="3.40.190.10">
    <property type="entry name" value="Periplasmic binding protein-like II"/>
    <property type="match status" value="2"/>
</dbReference>
<proteinExistence type="predicted"/>
<name>A0A0P1GPT9_9RHOB</name>
<feature type="chain" id="PRO_5006063646" evidence="1">
    <location>
        <begin position="20"/>
        <end position="353"/>
    </location>
</feature>
<feature type="signal peptide" evidence="1">
    <location>
        <begin position="1"/>
        <end position="19"/>
    </location>
</feature>
<dbReference type="InterPro" id="IPR018392">
    <property type="entry name" value="LysM"/>
</dbReference>
<dbReference type="InterPro" id="IPR036779">
    <property type="entry name" value="LysM_dom_sf"/>
</dbReference>
<evidence type="ECO:0000313" key="3">
    <source>
        <dbReference type="EMBL" id="CUH77787.1"/>
    </source>
</evidence>
<dbReference type="EMBL" id="CYSD01000021">
    <property type="protein sequence ID" value="CUH77787.1"/>
    <property type="molecule type" value="Genomic_DNA"/>
</dbReference>
<dbReference type="Pfam" id="PF01476">
    <property type="entry name" value="LysM"/>
    <property type="match status" value="1"/>
</dbReference>
<dbReference type="STRING" id="928856.SAMN04488049_10764"/>
<dbReference type="OrthoDB" id="8479038at2"/>
<reference evidence="3 4" key="1">
    <citation type="submission" date="2015-09" db="EMBL/GenBank/DDBJ databases">
        <authorList>
            <consortium name="Swine Surveillance"/>
        </authorList>
    </citation>
    <scope>NUCLEOTIDE SEQUENCE [LARGE SCALE GENOMIC DNA]</scope>
    <source>
        <strain evidence="3 4">CECT 7557</strain>
    </source>
</reference>
<evidence type="ECO:0000313" key="4">
    <source>
        <dbReference type="Proteomes" id="UP000052022"/>
    </source>
</evidence>
<dbReference type="PANTHER" id="PTHR35936">
    <property type="entry name" value="MEMBRANE-BOUND LYTIC MUREIN TRANSGLYCOSYLASE F"/>
    <property type="match status" value="1"/>
</dbReference>